<name>A0ABQ5JK43_9LACO</name>
<keyword evidence="6" id="KW-0472">Membrane</keyword>
<dbReference type="EMBL" id="BQXH01000026">
    <property type="protein sequence ID" value="GKS82321.1"/>
    <property type="molecule type" value="Genomic_DNA"/>
</dbReference>
<gene>
    <name evidence="7" type="ORF">LPAF129_20070</name>
</gene>
<sequence length="381" mass="44227">MISKQFKLMVLWLIKNLFPAFMFKIKKKKIVVSSFRGNSFSGNPKIVVEKLLSLSRKKNLDLDIVWLTLDEKGEDLPEGVRGIRYNSLKSLIEMASAQVWVDDFRKKYFPPKKKSQIYYQLWHGCIPLKMIEKDSVDSLTDEYVSEAKADSKIADYMVSGNTFTENIYRNSFWFSGEILKYGTPKIDYLVSNVNEQRLSHDKLGTNYILYCPTFRDKFQLKDYILDSKKILAKVSKELGGHWKLLIRLHPNIRDHEKEVVDACPGSVGVTDYPSLDTLILKSQIVITDYSSVMFDALYANKPVILYLKEQENYDRNLYFQVDELPFVICHDNEEISDCCSKIFKNEYENKYELFLDKIGNYESGKAGLKLAKHIVNQIGEL</sequence>
<evidence type="ECO:0000256" key="1">
    <source>
        <dbReference type="ARBA" id="ARBA00004202"/>
    </source>
</evidence>
<dbReference type="Gene3D" id="3.40.50.11820">
    <property type="match status" value="1"/>
</dbReference>
<dbReference type="InterPro" id="IPR043148">
    <property type="entry name" value="TagF_C"/>
</dbReference>
<dbReference type="InterPro" id="IPR051612">
    <property type="entry name" value="Teichoic_Acid_Biosynth"/>
</dbReference>
<evidence type="ECO:0000313" key="7">
    <source>
        <dbReference type="EMBL" id="GKS82321.1"/>
    </source>
</evidence>
<organism evidence="7 8">
    <name type="scientific">Ligilactobacillus pabuli</name>
    <dbReference type="NCBI Taxonomy" id="2886039"/>
    <lineage>
        <taxon>Bacteria</taxon>
        <taxon>Bacillati</taxon>
        <taxon>Bacillota</taxon>
        <taxon>Bacilli</taxon>
        <taxon>Lactobacillales</taxon>
        <taxon>Lactobacillaceae</taxon>
        <taxon>Ligilactobacillus</taxon>
    </lineage>
</organism>
<proteinExistence type="inferred from homology"/>
<dbReference type="RefSeq" id="WP_244056830.1">
    <property type="nucleotide sequence ID" value="NZ_BQXH01000026.1"/>
</dbReference>
<evidence type="ECO:0000256" key="3">
    <source>
        <dbReference type="ARBA" id="ARBA00022475"/>
    </source>
</evidence>
<keyword evidence="3" id="KW-1003">Cell membrane</keyword>
<reference evidence="7" key="1">
    <citation type="journal article" date="2022" name="Int. J. Syst. Evol. Microbiol.">
        <title>A novel species of lactic acid bacteria, Ligilactobacillus pabuli sp. nov., isolated from alfalfa silage.</title>
        <authorList>
            <person name="Tohno M."/>
            <person name="Tanizawa Y."/>
            <person name="Sawada H."/>
            <person name="Sakamoto M."/>
            <person name="Ohkuma M."/>
            <person name="Kobayashi H."/>
        </authorList>
    </citation>
    <scope>NUCLEOTIDE SEQUENCE</scope>
    <source>
        <strain evidence="7">AF129</strain>
    </source>
</reference>
<evidence type="ECO:0000256" key="5">
    <source>
        <dbReference type="ARBA" id="ARBA00022944"/>
    </source>
</evidence>
<comment type="similarity">
    <text evidence="2">Belongs to the CDP-glycerol glycerophosphotransferase family.</text>
</comment>
<dbReference type="Proteomes" id="UP001055149">
    <property type="component" value="Unassembled WGS sequence"/>
</dbReference>
<dbReference type="InterPro" id="IPR007554">
    <property type="entry name" value="Glycerophosphate_synth"/>
</dbReference>
<evidence type="ECO:0000313" key="8">
    <source>
        <dbReference type="Proteomes" id="UP001055149"/>
    </source>
</evidence>
<dbReference type="PANTHER" id="PTHR37316">
    <property type="entry name" value="TEICHOIC ACID GLYCEROL-PHOSPHATE PRIMASE"/>
    <property type="match status" value="1"/>
</dbReference>
<dbReference type="Gene3D" id="3.40.50.12580">
    <property type="match status" value="1"/>
</dbReference>
<comment type="caution">
    <text evidence="7">The sequence shown here is derived from an EMBL/GenBank/DDBJ whole genome shotgun (WGS) entry which is preliminary data.</text>
</comment>
<dbReference type="InterPro" id="IPR043149">
    <property type="entry name" value="TagF_N"/>
</dbReference>
<evidence type="ECO:0000256" key="6">
    <source>
        <dbReference type="ARBA" id="ARBA00023136"/>
    </source>
</evidence>
<evidence type="ECO:0000256" key="4">
    <source>
        <dbReference type="ARBA" id="ARBA00022679"/>
    </source>
</evidence>
<keyword evidence="8" id="KW-1185">Reference proteome</keyword>
<dbReference type="Pfam" id="PF04464">
    <property type="entry name" value="Glyphos_transf"/>
    <property type="match status" value="1"/>
</dbReference>
<protein>
    <submittedName>
        <fullName evidence="7">Uncharacterized protein</fullName>
    </submittedName>
</protein>
<comment type="subcellular location">
    <subcellularLocation>
        <location evidence="1">Cell membrane</location>
        <topology evidence="1">Peripheral membrane protein</topology>
    </subcellularLocation>
</comment>
<dbReference type="PANTHER" id="PTHR37316:SF3">
    <property type="entry name" value="TEICHOIC ACID GLYCEROL-PHOSPHATE TRANSFERASE"/>
    <property type="match status" value="1"/>
</dbReference>
<dbReference type="SUPFAM" id="SSF53756">
    <property type="entry name" value="UDP-Glycosyltransferase/glycogen phosphorylase"/>
    <property type="match status" value="1"/>
</dbReference>
<evidence type="ECO:0000256" key="2">
    <source>
        <dbReference type="ARBA" id="ARBA00010488"/>
    </source>
</evidence>
<keyword evidence="4" id="KW-0808">Transferase</keyword>
<keyword evidence="5" id="KW-0777">Teichoic acid biosynthesis</keyword>
<accession>A0ABQ5JK43</accession>